<evidence type="ECO:0000256" key="5">
    <source>
        <dbReference type="ARBA" id="ARBA00009786"/>
    </source>
</evidence>
<evidence type="ECO:0000256" key="9">
    <source>
        <dbReference type="ARBA" id="ARBA00022679"/>
    </source>
</evidence>
<dbReference type="NCBIfam" id="NF004167">
    <property type="entry name" value="PRK05632.1"/>
    <property type="match status" value="1"/>
</dbReference>
<evidence type="ECO:0000256" key="7">
    <source>
        <dbReference type="ARBA" id="ARBA00021528"/>
    </source>
</evidence>
<sequence length="694" mass="72095">MAQSLYLLSTGPRSGKAAVALGVLELLARHVDRLAVFRPLVEDGDRPDGIAELLRTRYSLAQSPEAGAGATYEEAALLSAGGTGPLVERVMERYAALAERADLVLSIGSDYTGPSPSTELELNAVLAANLGAPVITLVPALGRRPHEVAGDAAQALGVLRDNGCILVATIVNRAAPETADVLREQQRVSAGDAPTYVLPELPLLSAPTVEEVSARLRAAHLNGDAASLQREVESFVVGSGHVDAVLPLLRDGTLLVTAGDRTDLIVTAAAAAASPALPTPAGVLLTLGATPSPHIEELLRPSGLPVLMTEPDTYGTLHALEGLRGHIHPTSTRKVAAALGLFADNVDADELASRVRLTRSEAVTPLMFSAQLLERARSDRRHIVLPEGDDDRVLRAAEEIVRRGVARITLLGDPDAVAARAGQLGIDLRGVEVLDPTTSPLRKEFAETYAALRAHKGVTLDAAYDVVVDPSYFGTLLVHAGIVDGMVSGAAHTTAATIRPALEIIKTAPGVSLVSSTFLMCLSDRVLAFADCAVNPDPGPEQLAEIALSTAQTAVAFGIEPRVALVSYSTGTSGSGADVEKVRRAAELVAERRPDLPLAGPIQYDAAVDPGVGATKLPGNPVSGHATVLIFPDLNTGNTTYKAVQRAAGAIAVGPVLQGLRRPVNDLSRGCTVPDIVHTVAITAVQAQEEAAAG</sequence>
<keyword evidence="10 13" id="KW-0012">Acyltransferase</keyword>
<comment type="pathway">
    <text evidence="3 13">Metabolic intermediate biosynthesis; acetyl-CoA biosynthesis; acetyl-CoA from acetate: step 2/2.</text>
</comment>
<dbReference type="SUPFAM" id="SSF53659">
    <property type="entry name" value="Isocitrate/Isopropylmalate dehydrogenase-like"/>
    <property type="match status" value="1"/>
</dbReference>
<dbReference type="InterPro" id="IPR002505">
    <property type="entry name" value="PTA_PTB"/>
</dbReference>
<comment type="catalytic activity">
    <reaction evidence="1 13">
        <text>acetyl-CoA + phosphate = acetyl phosphate + CoA</text>
        <dbReference type="Rhea" id="RHEA:19521"/>
        <dbReference type="ChEBI" id="CHEBI:22191"/>
        <dbReference type="ChEBI" id="CHEBI:43474"/>
        <dbReference type="ChEBI" id="CHEBI:57287"/>
        <dbReference type="ChEBI" id="CHEBI:57288"/>
        <dbReference type="EC" id="2.3.1.8"/>
    </reaction>
</comment>
<dbReference type="EMBL" id="JAANNP010000018">
    <property type="protein sequence ID" value="NHC15152.1"/>
    <property type="molecule type" value="Genomic_DNA"/>
</dbReference>
<dbReference type="InterPro" id="IPR050500">
    <property type="entry name" value="Phos_Acetyltrans/Butyryltrans"/>
</dbReference>
<comment type="subcellular location">
    <subcellularLocation>
        <location evidence="2 13">Cytoplasm</location>
    </subcellularLocation>
</comment>
<dbReference type="InterPro" id="IPR027417">
    <property type="entry name" value="P-loop_NTPase"/>
</dbReference>
<dbReference type="PIRSF" id="PIRSF006107">
    <property type="entry name" value="PhpActrans_proteobac"/>
    <property type="match status" value="1"/>
</dbReference>
<organism evidence="16 17">
    <name type="scientific">Motilibacter deserti</name>
    <dbReference type="NCBI Taxonomy" id="2714956"/>
    <lineage>
        <taxon>Bacteria</taxon>
        <taxon>Bacillati</taxon>
        <taxon>Actinomycetota</taxon>
        <taxon>Actinomycetes</taxon>
        <taxon>Motilibacterales</taxon>
        <taxon>Motilibacteraceae</taxon>
        <taxon>Motilibacter</taxon>
    </lineage>
</organism>
<gene>
    <name evidence="16" type="primary">pta</name>
    <name evidence="16" type="ORF">G9H71_15295</name>
</gene>
<evidence type="ECO:0000256" key="12">
    <source>
        <dbReference type="ARBA" id="ARBA00049955"/>
    </source>
</evidence>
<dbReference type="RefSeq" id="WP_166283359.1">
    <property type="nucleotide sequence ID" value="NZ_JAANNP010000018.1"/>
</dbReference>
<evidence type="ECO:0000313" key="17">
    <source>
        <dbReference type="Proteomes" id="UP000800981"/>
    </source>
</evidence>
<dbReference type="InterPro" id="IPR004614">
    <property type="entry name" value="P_AcTrfase"/>
</dbReference>
<evidence type="ECO:0000256" key="6">
    <source>
        <dbReference type="ARBA" id="ARBA00012707"/>
    </source>
</evidence>
<evidence type="ECO:0000256" key="10">
    <source>
        <dbReference type="ARBA" id="ARBA00023315"/>
    </source>
</evidence>
<evidence type="ECO:0000256" key="2">
    <source>
        <dbReference type="ARBA" id="ARBA00004496"/>
    </source>
</evidence>
<evidence type="ECO:0000256" key="11">
    <source>
        <dbReference type="ARBA" id="ARBA00031108"/>
    </source>
</evidence>
<proteinExistence type="inferred from homology"/>
<dbReference type="SUPFAM" id="SSF75138">
    <property type="entry name" value="HprK N-terminal domain-like"/>
    <property type="match status" value="1"/>
</dbReference>
<dbReference type="EC" id="2.3.1.8" evidence="6 13"/>
<comment type="similarity">
    <text evidence="5 13">In the N-terminal section; belongs to the CobB/CobQ family.</text>
</comment>
<accession>A0ABX0H032</accession>
<dbReference type="NCBIfam" id="NF007233">
    <property type="entry name" value="PRK09653.1"/>
    <property type="match status" value="1"/>
</dbReference>
<dbReference type="InterPro" id="IPR042112">
    <property type="entry name" value="P_AcTrfase_dom2"/>
</dbReference>
<dbReference type="Pfam" id="PF13500">
    <property type="entry name" value="AAA_26"/>
    <property type="match status" value="1"/>
</dbReference>
<dbReference type="Gene3D" id="3.40.50.300">
    <property type="entry name" value="P-loop containing nucleotide triphosphate hydrolases"/>
    <property type="match status" value="1"/>
</dbReference>
<name>A0ABX0H032_9ACTN</name>
<evidence type="ECO:0000256" key="1">
    <source>
        <dbReference type="ARBA" id="ARBA00000705"/>
    </source>
</evidence>
<feature type="domain" description="DRTGG" evidence="15">
    <location>
        <begin position="212"/>
        <end position="321"/>
    </location>
</feature>
<feature type="domain" description="Phosphate acetyl/butaryl transferase" evidence="14">
    <location>
        <begin position="368"/>
        <end position="684"/>
    </location>
</feature>
<dbReference type="PANTHER" id="PTHR43356:SF3">
    <property type="entry name" value="PHOSPHATE ACETYLTRANSFERASE"/>
    <property type="match status" value="1"/>
</dbReference>
<keyword evidence="17" id="KW-1185">Reference proteome</keyword>
<dbReference type="SUPFAM" id="SSF52540">
    <property type="entry name" value="P-loop containing nucleoside triphosphate hydrolases"/>
    <property type="match status" value="1"/>
</dbReference>
<evidence type="ECO:0000256" key="3">
    <source>
        <dbReference type="ARBA" id="ARBA00004989"/>
    </source>
</evidence>
<comment type="function">
    <text evidence="12 13">Involved in acetate metabolism.</text>
</comment>
<dbReference type="InterPro" id="IPR028979">
    <property type="entry name" value="Ser_kin/Pase_Hpr-like_N_sf"/>
</dbReference>
<dbReference type="Pfam" id="PF01515">
    <property type="entry name" value="PTA_PTB"/>
    <property type="match status" value="1"/>
</dbReference>
<evidence type="ECO:0000256" key="8">
    <source>
        <dbReference type="ARBA" id="ARBA00022490"/>
    </source>
</evidence>
<dbReference type="Pfam" id="PF07085">
    <property type="entry name" value="DRTGG"/>
    <property type="match status" value="1"/>
</dbReference>
<evidence type="ECO:0000259" key="15">
    <source>
        <dbReference type="Pfam" id="PF07085"/>
    </source>
</evidence>
<dbReference type="InterPro" id="IPR016475">
    <property type="entry name" value="P-Actrans_bac"/>
</dbReference>
<dbReference type="PANTHER" id="PTHR43356">
    <property type="entry name" value="PHOSPHATE ACETYLTRANSFERASE"/>
    <property type="match status" value="1"/>
</dbReference>
<protein>
    <recommendedName>
        <fullName evidence="7 13">Phosphate acetyltransferase</fullName>
        <ecNumber evidence="6 13">2.3.1.8</ecNumber>
    </recommendedName>
    <alternativeName>
        <fullName evidence="11 13">Phosphotransacetylase</fullName>
    </alternativeName>
</protein>
<evidence type="ECO:0000256" key="13">
    <source>
        <dbReference type="PIRNR" id="PIRNR006107"/>
    </source>
</evidence>
<reference evidence="16 17" key="1">
    <citation type="submission" date="2020-03" db="EMBL/GenBank/DDBJ databases">
        <title>Two novel Motilibacter sp.</title>
        <authorList>
            <person name="Liu S."/>
        </authorList>
    </citation>
    <scope>NUCLEOTIDE SEQUENCE [LARGE SCALE GENOMIC DNA]</scope>
    <source>
        <strain evidence="16 17">E257</strain>
    </source>
</reference>
<keyword evidence="8 13" id="KW-0963">Cytoplasm</keyword>
<dbReference type="Gene3D" id="3.40.50.10750">
    <property type="entry name" value="Isocitrate/Isopropylmalate dehydrogenase-like"/>
    <property type="match status" value="1"/>
</dbReference>
<dbReference type="InterPro" id="IPR042113">
    <property type="entry name" value="P_AcTrfase_dom1"/>
</dbReference>
<dbReference type="InterPro" id="IPR010766">
    <property type="entry name" value="DRTGG"/>
</dbReference>
<dbReference type="NCBIfam" id="TIGR00651">
    <property type="entry name" value="pta"/>
    <property type="match status" value="1"/>
</dbReference>
<comment type="similarity">
    <text evidence="4 13">In the C-terminal section; belongs to the phosphate acetyltransferase and butyryltransferase family.</text>
</comment>
<keyword evidence="9 13" id="KW-0808">Transferase</keyword>
<evidence type="ECO:0000259" key="14">
    <source>
        <dbReference type="Pfam" id="PF01515"/>
    </source>
</evidence>
<comment type="caution">
    <text evidence="16">The sequence shown here is derived from an EMBL/GenBank/DDBJ whole genome shotgun (WGS) entry which is preliminary data.</text>
</comment>
<dbReference type="Gene3D" id="3.40.1390.20">
    <property type="entry name" value="HprK N-terminal domain-like"/>
    <property type="match status" value="1"/>
</dbReference>
<dbReference type="GO" id="GO:0008959">
    <property type="term" value="F:phosphate acetyltransferase activity"/>
    <property type="evidence" value="ECO:0007669"/>
    <property type="project" value="UniProtKB-EC"/>
</dbReference>
<evidence type="ECO:0000313" key="16">
    <source>
        <dbReference type="EMBL" id="NHC15152.1"/>
    </source>
</evidence>
<comment type="domain">
    <text evidence="13">The N-terminal region seems to be important for proper quaternary structure. The C-terminal region contains the substrate-binding site.</text>
</comment>
<evidence type="ECO:0000256" key="4">
    <source>
        <dbReference type="ARBA" id="ARBA00008756"/>
    </source>
</evidence>
<dbReference type="Gene3D" id="3.40.50.10950">
    <property type="match status" value="1"/>
</dbReference>
<dbReference type="Proteomes" id="UP000800981">
    <property type="component" value="Unassembled WGS sequence"/>
</dbReference>